<keyword evidence="13" id="KW-1185">Reference proteome</keyword>
<feature type="domain" description="NB-ARC" evidence="7">
    <location>
        <begin position="192"/>
        <end position="351"/>
    </location>
</feature>
<dbReference type="Pfam" id="PF23598">
    <property type="entry name" value="LRR_14"/>
    <property type="match status" value="1"/>
</dbReference>
<keyword evidence="6" id="KW-0067">ATP-binding</keyword>
<sequence length="968" mass="110734">MGDAAVSALVRDVIGRLTSELIKEFGLLRRFKGDILALKEDFEQIQAVLEDAEEKQVKEKAVELWLRRLRSASLKVEDVLDEVKTEALLRSLHKELGIKYKVTVLFSKFKFRVRAAHKVKAIRTKLDDISSKRLKFNLTASDTSHVDVGVKGEMPNRETSSLILDSSKILGRDEEVEMVIRTICNKDIGKYENGEIRVYGIWGMGGLGKTTLAQLVYNQTSVAQYFDLQCWVYVSENFQVKEIIKAIITSIDKSECTVTHLDVLQETLQSKLREKKFLIVLDDVWAEENEKEEWERLSGTLSCGAEGSVVVMTTRSERTCQMMAKVGELRHQLGCLSEANSWLLFKLHAFAQGRVGDDERKLEPIGREIVVKCKGLPLAVKTLGSLMWSKSSSNDWQRVKDSNIWNLQENNVLPALKLSYDNLAPHIKRCFSYFCLFPKGHKLKKDELILLWVANGFIPPKGETDLYVIGEEIFSCLIWKSLFQVENGFRDGIDTCKMHDLVHDMARHVMRHDCLVIEPACNKDGIPNEVLHLSSSCPDEKLILSSEDLGKLTSLRSIFMFGEGDEDCITQLFNHVYVRVLHLALTKLRTLPESICKLKHLRYLNLSSSDIEVLPDSILYLQNLQVLILCYCRRLHYLPESICKLRYLKYLTLLGLGIEFLPIGLKDMISLQCLDINDCYSLRHLPFGIEKLTSLRMLSWFPVGKERGAKISELGDLNLLEGKLEIYGLQNVGGLSEAKSANLICKTNLSSLVLVWSNSGTIITEESTPEMFEEVLEGLEPNPSLEILKMRSYMGKTISPSWMDNLRNLVEIHFYRCRECEHIPPLGRLPSLRVIQLVSMDSLKYFHDDDINMSVDNNDMFNCLQRLKISCCWELISLPDNLPKLEDLELEDCQKLISLPNNLPSIRKMKFEYCNGLLSLPDEIQSFKDLNKLEIRFCKHLYKRCEREKGEDWHKISHIPDLSIQAPL</sequence>
<dbReference type="GO" id="GO:0005524">
    <property type="term" value="F:ATP binding"/>
    <property type="evidence" value="ECO:0007669"/>
    <property type="project" value="UniProtKB-KW"/>
</dbReference>
<dbReference type="Pfam" id="PF18052">
    <property type="entry name" value="Rx_N"/>
    <property type="match status" value="1"/>
</dbReference>
<evidence type="ECO:0000256" key="6">
    <source>
        <dbReference type="ARBA" id="ARBA00022840"/>
    </source>
</evidence>
<reference evidence="12" key="2">
    <citation type="submission" date="2020-06" db="EMBL/GenBank/DDBJ databases">
        <title>Helianthus annuus Genome sequencing and assembly Release 2.</title>
        <authorList>
            <person name="Gouzy J."/>
            <person name="Langlade N."/>
            <person name="Munos S."/>
        </authorList>
    </citation>
    <scope>NUCLEOTIDE SEQUENCE</scope>
    <source>
        <tissue evidence="12">Leaves</tissue>
    </source>
</reference>
<dbReference type="Gene3D" id="1.20.5.4130">
    <property type="match status" value="1"/>
</dbReference>
<dbReference type="GO" id="GO:0043531">
    <property type="term" value="F:ADP binding"/>
    <property type="evidence" value="ECO:0007669"/>
    <property type="project" value="InterPro"/>
</dbReference>
<dbReference type="InterPro" id="IPR038005">
    <property type="entry name" value="RX-like_CC"/>
</dbReference>
<dbReference type="InterPro" id="IPR036388">
    <property type="entry name" value="WH-like_DNA-bd_sf"/>
</dbReference>
<reference evidence="12" key="1">
    <citation type="journal article" date="2017" name="Nature">
        <title>The sunflower genome provides insights into oil metabolism, flowering and Asterid evolution.</title>
        <authorList>
            <person name="Badouin H."/>
            <person name="Gouzy J."/>
            <person name="Grassa C.J."/>
            <person name="Murat F."/>
            <person name="Staton S.E."/>
            <person name="Cottret L."/>
            <person name="Lelandais-Briere C."/>
            <person name="Owens G.L."/>
            <person name="Carrere S."/>
            <person name="Mayjonade B."/>
            <person name="Legrand L."/>
            <person name="Gill N."/>
            <person name="Kane N.C."/>
            <person name="Bowers J.E."/>
            <person name="Hubner S."/>
            <person name="Bellec A."/>
            <person name="Berard A."/>
            <person name="Berges H."/>
            <person name="Blanchet N."/>
            <person name="Boniface M.C."/>
            <person name="Brunel D."/>
            <person name="Catrice O."/>
            <person name="Chaidir N."/>
            <person name="Claudel C."/>
            <person name="Donnadieu C."/>
            <person name="Faraut T."/>
            <person name="Fievet G."/>
            <person name="Helmstetter N."/>
            <person name="King M."/>
            <person name="Knapp S.J."/>
            <person name="Lai Z."/>
            <person name="Le Paslier M.C."/>
            <person name="Lippi Y."/>
            <person name="Lorenzon L."/>
            <person name="Mandel J.R."/>
            <person name="Marage G."/>
            <person name="Marchand G."/>
            <person name="Marquand E."/>
            <person name="Bret-Mestries E."/>
            <person name="Morien E."/>
            <person name="Nambeesan S."/>
            <person name="Nguyen T."/>
            <person name="Pegot-Espagnet P."/>
            <person name="Pouilly N."/>
            <person name="Raftis F."/>
            <person name="Sallet E."/>
            <person name="Schiex T."/>
            <person name="Thomas J."/>
            <person name="Vandecasteele C."/>
            <person name="Vares D."/>
            <person name="Vear F."/>
            <person name="Vautrin S."/>
            <person name="Crespi M."/>
            <person name="Mangin B."/>
            <person name="Burke J.M."/>
            <person name="Salse J."/>
            <person name="Munos S."/>
            <person name="Vincourt P."/>
            <person name="Rieseberg L.H."/>
            <person name="Langlade N.B."/>
        </authorList>
    </citation>
    <scope>NUCLEOTIDE SEQUENCE</scope>
    <source>
        <tissue evidence="12">Leaves</tissue>
    </source>
</reference>
<dbReference type="FunFam" id="1.10.10.10:FF:000322">
    <property type="entry name" value="Probable disease resistance protein At1g63360"/>
    <property type="match status" value="1"/>
</dbReference>
<accession>A0A9K3P536</accession>
<organism evidence="12 13">
    <name type="scientific">Helianthus annuus</name>
    <name type="common">Common sunflower</name>
    <dbReference type="NCBI Taxonomy" id="4232"/>
    <lineage>
        <taxon>Eukaryota</taxon>
        <taxon>Viridiplantae</taxon>
        <taxon>Streptophyta</taxon>
        <taxon>Embryophyta</taxon>
        <taxon>Tracheophyta</taxon>
        <taxon>Spermatophyta</taxon>
        <taxon>Magnoliopsida</taxon>
        <taxon>eudicotyledons</taxon>
        <taxon>Gunneridae</taxon>
        <taxon>Pentapetalae</taxon>
        <taxon>asterids</taxon>
        <taxon>campanulids</taxon>
        <taxon>Asterales</taxon>
        <taxon>Asteraceae</taxon>
        <taxon>Asteroideae</taxon>
        <taxon>Heliantheae alliance</taxon>
        <taxon>Heliantheae</taxon>
        <taxon>Helianthus</taxon>
    </lineage>
</organism>
<evidence type="ECO:0000313" key="13">
    <source>
        <dbReference type="Proteomes" id="UP000215914"/>
    </source>
</evidence>
<evidence type="ECO:0000259" key="8">
    <source>
        <dbReference type="Pfam" id="PF18052"/>
    </source>
</evidence>
<dbReference type="PANTHER" id="PTHR36766:SF47">
    <property type="entry name" value="NB-ARC DOMAIN-CONTAINING PROTEIN"/>
    <property type="match status" value="1"/>
</dbReference>
<dbReference type="Pfam" id="PF23559">
    <property type="entry name" value="WHD_DRP"/>
    <property type="match status" value="1"/>
</dbReference>
<name>A0A9K3P536_HELAN</name>
<dbReference type="PRINTS" id="PR00364">
    <property type="entry name" value="DISEASERSIST"/>
</dbReference>
<dbReference type="Gene3D" id="3.40.50.300">
    <property type="entry name" value="P-loop containing nucleotide triphosphate hydrolases"/>
    <property type="match status" value="1"/>
</dbReference>
<evidence type="ECO:0000256" key="3">
    <source>
        <dbReference type="ARBA" id="ARBA00022737"/>
    </source>
</evidence>
<protein>
    <submittedName>
        <fullName evidence="12">Virus X resistance protein-like, coiled-coil</fullName>
    </submittedName>
</protein>
<feature type="domain" description="R13L1/DRL21-like LRR repeat region" evidence="11">
    <location>
        <begin position="711"/>
        <end position="840"/>
    </location>
</feature>
<evidence type="ECO:0000259" key="7">
    <source>
        <dbReference type="Pfam" id="PF00931"/>
    </source>
</evidence>
<dbReference type="PANTHER" id="PTHR36766">
    <property type="entry name" value="PLANT BROAD-SPECTRUM MILDEW RESISTANCE PROTEIN RPW8"/>
    <property type="match status" value="1"/>
</dbReference>
<evidence type="ECO:0000256" key="5">
    <source>
        <dbReference type="ARBA" id="ARBA00022821"/>
    </source>
</evidence>
<evidence type="ECO:0000259" key="10">
    <source>
        <dbReference type="Pfam" id="PF23598"/>
    </source>
</evidence>
<evidence type="ECO:0000259" key="11">
    <source>
        <dbReference type="Pfam" id="PF25019"/>
    </source>
</evidence>
<comment type="caution">
    <text evidence="12">The sequence shown here is derived from an EMBL/GenBank/DDBJ whole genome shotgun (WGS) entry which is preliminary data.</text>
</comment>
<feature type="domain" description="Disease resistance R13L4/SHOC-2-like LRR" evidence="10">
    <location>
        <begin position="555"/>
        <end position="674"/>
    </location>
</feature>
<dbReference type="EMBL" id="MNCJ02000316">
    <property type="protein sequence ID" value="KAF5823775.1"/>
    <property type="molecule type" value="Genomic_DNA"/>
</dbReference>
<evidence type="ECO:0000313" key="12">
    <source>
        <dbReference type="EMBL" id="KAF5823775.1"/>
    </source>
</evidence>
<dbReference type="GO" id="GO:0051607">
    <property type="term" value="P:defense response to virus"/>
    <property type="evidence" value="ECO:0007669"/>
    <property type="project" value="UniProtKB-ARBA"/>
</dbReference>
<dbReference type="InterPro" id="IPR002182">
    <property type="entry name" value="NB-ARC"/>
</dbReference>
<proteinExistence type="inferred from homology"/>
<evidence type="ECO:0000259" key="9">
    <source>
        <dbReference type="Pfam" id="PF23559"/>
    </source>
</evidence>
<dbReference type="CDD" id="cd14798">
    <property type="entry name" value="RX-CC_like"/>
    <property type="match status" value="1"/>
</dbReference>
<dbReference type="AlphaFoldDB" id="A0A9K3P536"/>
<evidence type="ECO:0000256" key="2">
    <source>
        <dbReference type="ARBA" id="ARBA00022614"/>
    </source>
</evidence>
<dbReference type="Gramene" id="mRNA:HanXRQr2_Chr01g0041961">
    <property type="protein sequence ID" value="CDS:HanXRQr2_Chr01g0041961.1"/>
    <property type="gene ID" value="HanXRQr2_Chr01g0041961"/>
</dbReference>
<gene>
    <name evidence="12" type="ORF">HanXRQr2_Chr01g0041961</name>
</gene>
<dbReference type="InterPro" id="IPR027417">
    <property type="entry name" value="P-loop_NTPase"/>
</dbReference>
<dbReference type="SUPFAM" id="SSF52540">
    <property type="entry name" value="P-loop containing nucleoside triphosphate hydrolases"/>
    <property type="match status" value="1"/>
</dbReference>
<dbReference type="Gene3D" id="1.10.10.10">
    <property type="entry name" value="Winged helix-like DNA-binding domain superfamily/Winged helix DNA-binding domain"/>
    <property type="match status" value="1"/>
</dbReference>
<comment type="similarity">
    <text evidence="1">Belongs to the disease resistance NB-LRR family.</text>
</comment>
<keyword evidence="5" id="KW-0611">Plant defense</keyword>
<dbReference type="SUPFAM" id="SSF52058">
    <property type="entry name" value="L domain-like"/>
    <property type="match status" value="1"/>
</dbReference>
<dbReference type="InterPro" id="IPR032675">
    <property type="entry name" value="LRR_dom_sf"/>
</dbReference>
<keyword evidence="4" id="KW-0547">Nucleotide-binding</keyword>
<dbReference type="FunFam" id="3.40.50.300:FF:001091">
    <property type="entry name" value="Probable disease resistance protein At1g61300"/>
    <property type="match status" value="1"/>
</dbReference>
<evidence type="ECO:0000256" key="4">
    <source>
        <dbReference type="ARBA" id="ARBA00022741"/>
    </source>
</evidence>
<dbReference type="Proteomes" id="UP000215914">
    <property type="component" value="Unassembled WGS sequence"/>
</dbReference>
<feature type="domain" description="Disease resistance protein winged helix" evidence="9">
    <location>
        <begin position="436"/>
        <end position="506"/>
    </location>
</feature>
<keyword evidence="3" id="KW-0677">Repeat</keyword>
<dbReference type="Pfam" id="PF00931">
    <property type="entry name" value="NB-ARC"/>
    <property type="match status" value="1"/>
</dbReference>
<keyword evidence="2" id="KW-0433">Leucine-rich repeat</keyword>
<dbReference type="InterPro" id="IPR042197">
    <property type="entry name" value="Apaf_helical"/>
</dbReference>
<dbReference type="Gene3D" id="3.80.10.10">
    <property type="entry name" value="Ribonuclease Inhibitor"/>
    <property type="match status" value="1"/>
</dbReference>
<dbReference type="Gene3D" id="1.10.8.430">
    <property type="entry name" value="Helical domain of apoptotic protease-activating factors"/>
    <property type="match status" value="1"/>
</dbReference>
<dbReference type="InterPro" id="IPR055414">
    <property type="entry name" value="LRR_R13L4/SHOC2-like"/>
</dbReference>
<dbReference type="InterPro" id="IPR058922">
    <property type="entry name" value="WHD_DRP"/>
</dbReference>
<feature type="domain" description="Disease resistance N-terminal" evidence="8">
    <location>
        <begin position="10"/>
        <end position="93"/>
    </location>
</feature>
<evidence type="ECO:0000256" key="1">
    <source>
        <dbReference type="ARBA" id="ARBA00008894"/>
    </source>
</evidence>
<dbReference type="Pfam" id="PF25019">
    <property type="entry name" value="LRR_R13L1-DRL21"/>
    <property type="match status" value="1"/>
</dbReference>
<dbReference type="InterPro" id="IPR056789">
    <property type="entry name" value="LRR_R13L1-DRL21"/>
</dbReference>
<dbReference type="InterPro" id="IPR041118">
    <property type="entry name" value="Rx_N"/>
</dbReference>